<feature type="compositionally biased region" description="Basic and acidic residues" evidence="1">
    <location>
        <begin position="201"/>
        <end position="210"/>
    </location>
</feature>
<comment type="caution">
    <text evidence="2">The sequence shown here is derived from an EMBL/GenBank/DDBJ whole genome shotgun (WGS) entry which is preliminary data.</text>
</comment>
<reference evidence="2 3" key="1">
    <citation type="submission" date="2016-10" db="EMBL/GenBank/DDBJ databases">
        <title>Genome sequence of the basidiomycete white-rot fungus Trametes pubescens.</title>
        <authorList>
            <person name="Makela M.R."/>
            <person name="Granchi Z."/>
            <person name="Peng M."/>
            <person name="De Vries R.P."/>
            <person name="Grigoriev I."/>
            <person name="Riley R."/>
            <person name="Hilden K."/>
        </authorList>
    </citation>
    <scope>NUCLEOTIDE SEQUENCE [LARGE SCALE GENOMIC DNA]</scope>
    <source>
        <strain evidence="2 3">FBCC735</strain>
    </source>
</reference>
<evidence type="ECO:0000313" key="2">
    <source>
        <dbReference type="EMBL" id="OJT03926.1"/>
    </source>
</evidence>
<keyword evidence="3" id="KW-1185">Reference proteome</keyword>
<sequence>MLWADRITARRRMGCSPFFAVTGCQPVLPFDIIEATYLAPPPDAMPTTTDLIGARTRALARRQEDIQRIHSRVYQARIDAARQLELDHPTKIRDFNFKRGALVLMRNTAIEASLNRKMRPRYLGPYVVLSRNRGGAYLLCEVDGSVLDRPVAAFRLLPYLARRAIDLSWLDDPRYLDISTERIREMEASLDAADDEPQALDDAHRDSPLS</sequence>
<evidence type="ECO:0000256" key="1">
    <source>
        <dbReference type="SAM" id="MobiDB-lite"/>
    </source>
</evidence>
<accession>A0A1M2V8R4</accession>
<protein>
    <submittedName>
        <fullName evidence="2">Uncharacterized protein</fullName>
    </submittedName>
</protein>
<gene>
    <name evidence="2" type="ORF">TRAPUB_5379</name>
</gene>
<dbReference type="EMBL" id="MNAD01001575">
    <property type="protein sequence ID" value="OJT03926.1"/>
    <property type="molecule type" value="Genomic_DNA"/>
</dbReference>
<organism evidence="2 3">
    <name type="scientific">Trametes pubescens</name>
    <name type="common">White-rot fungus</name>
    <dbReference type="NCBI Taxonomy" id="154538"/>
    <lineage>
        <taxon>Eukaryota</taxon>
        <taxon>Fungi</taxon>
        <taxon>Dikarya</taxon>
        <taxon>Basidiomycota</taxon>
        <taxon>Agaricomycotina</taxon>
        <taxon>Agaricomycetes</taxon>
        <taxon>Polyporales</taxon>
        <taxon>Polyporaceae</taxon>
        <taxon>Trametes</taxon>
    </lineage>
</organism>
<dbReference type="Proteomes" id="UP000184267">
    <property type="component" value="Unassembled WGS sequence"/>
</dbReference>
<dbReference type="OMA" id="RKMKTRY"/>
<evidence type="ECO:0000313" key="3">
    <source>
        <dbReference type="Proteomes" id="UP000184267"/>
    </source>
</evidence>
<dbReference type="PROSITE" id="PS51257">
    <property type="entry name" value="PROKAR_LIPOPROTEIN"/>
    <property type="match status" value="1"/>
</dbReference>
<dbReference type="OrthoDB" id="3219745at2759"/>
<proteinExistence type="predicted"/>
<dbReference type="AlphaFoldDB" id="A0A1M2V8R4"/>
<name>A0A1M2V8R4_TRAPU</name>
<dbReference type="STRING" id="154538.A0A1M2V8R4"/>
<feature type="region of interest" description="Disordered" evidence="1">
    <location>
        <begin position="187"/>
        <end position="210"/>
    </location>
</feature>